<organism evidence="1 2">
    <name type="scientific">Flavobacterium chungnamense</name>
    <dbReference type="NCBI Taxonomy" id="706182"/>
    <lineage>
        <taxon>Bacteria</taxon>
        <taxon>Pseudomonadati</taxon>
        <taxon>Bacteroidota</taxon>
        <taxon>Flavobacteriia</taxon>
        <taxon>Flavobacteriales</taxon>
        <taxon>Flavobacteriaceae</taxon>
        <taxon>Flavobacterium</taxon>
    </lineage>
</organism>
<gene>
    <name evidence="1" type="ORF">GCM10022388_26000</name>
</gene>
<proteinExistence type="predicted"/>
<dbReference type="EMBL" id="BAABCS010000021">
    <property type="protein sequence ID" value="GAA4058006.1"/>
    <property type="molecule type" value="Genomic_DNA"/>
</dbReference>
<protein>
    <recommendedName>
        <fullName evidence="3">DUF3575 domain-containing protein</fullName>
    </recommendedName>
</protein>
<dbReference type="Pfam" id="PF12099">
    <property type="entry name" value="DUF3575"/>
    <property type="match status" value="1"/>
</dbReference>
<reference evidence="2" key="1">
    <citation type="journal article" date="2019" name="Int. J. Syst. Evol. Microbiol.">
        <title>The Global Catalogue of Microorganisms (GCM) 10K type strain sequencing project: providing services to taxonomists for standard genome sequencing and annotation.</title>
        <authorList>
            <consortium name="The Broad Institute Genomics Platform"/>
            <consortium name="The Broad Institute Genome Sequencing Center for Infectious Disease"/>
            <person name="Wu L."/>
            <person name="Ma J."/>
        </authorList>
    </citation>
    <scope>NUCLEOTIDE SEQUENCE [LARGE SCALE GENOMIC DNA]</scope>
    <source>
        <strain evidence="2">JCM 17068</strain>
    </source>
</reference>
<evidence type="ECO:0000313" key="2">
    <source>
        <dbReference type="Proteomes" id="UP001500426"/>
    </source>
</evidence>
<keyword evidence="2" id="KW-1185">Reference proteome</keyword>
<dbReference type="InterPro" id="IPR021958">
    <property type="entry name" value="DUF3575"/>
</dbReference>
<evidence type="ECO:0000313" key="1">
    <source>
        <dbReference type="EMBL" id="GAA4058006.1"/>
    </source>
</evidence>
<sequence>MKSPLTTSLRKQIPINKKAIPYMTAKKSNFTYMKKTIIVFAFSLLCVKGFGQKENETSDFKKNEVKINALYLVLGAFDATYERAINDESSVGTSITFLLDKEADVNTAFAISPYYRFYFGKKPVSGFYMEGFGLYQSINREVYNFEGNNIYSEEKVKAFALGIALGGKWYTKRDVMFEIGGGIGRNLSINSNIPNTDYSRITGKIAISVGYRF</sequence>
<comment type="caution">
    <text evidence="1">The sequence shown here is derived from an EMBL/GenBank/DDBJ whole genome shotgun (WGS) entry which is preliminary data.</text>
</comment>
<name>A0ABP7V4P2_9FLAO</name>
<dbReference type="Proteomes" id="UP001500426">
    <property type="component" value="Unassembled WGS sequence"/>
</dbReference>
<accession>A0ABP7V4P2</accession>
<evidence type="ECO:0008006" key="3">
    <source>
        <dbReference type="Google" id="ProtNLM"/>
    </source>
</evidence>